<sequence>MALEDELAKLVRRSGRSTPSGVGGRGPTLFVGLAVAGVLGILAIVVAVSSLARTGPNEVAVVYNGGPLDRKDQRQTITPSSGLTWTGWLSQNPRFYPGSGSPRRYIITTDTSRDEGAGVDVLRVPTQDGIDVGLEAKISFNTAFTGAPNDELLRRFDASFGNRTYAGPNGSRLNPWADDDGFAAFLDTEFRPVLVSALRETIGSFNCEELVSSCSLVANSRGGESRGTRTTVADGAETNTNLLRVQTVAAENLAESLQRSLGDGYFRNIQIVVSTVRLPQRVQDAVDESQAQFAAVNRSRADLQRARIAKQVNDTLGRSYRNCPACAQIDALKSIPDNVNAISLGGNGSVALGGR</sequence>
<proteinExistence type="predicted"/>
<name>A0A6J4RAF1_9ACTN</name>
<gene>
    <name evidence="2" type="ORF">AVDCRST_MAG38-1016</name>
</gene>
<reference evidence="2" key="1">
    <citation type="submission" date="2020-02" db="EMBL/GenBank/DDBJ databases">
        <authorList>
            <person name="Meier V. D."/>
        </authorList>
    </citation>
    <scope>NUCLEOTIDE SEQUENCE</scope>
    <source>
        <strain evidence="2">AVDCRST_MAG38</strain>
    </source>
</reference>
<dbReference type="AlphaFoldDB" id="A0A6J4RAF1"/>
<keyword evidence="1" id="KW-1133">Transmembrane helix</keyword>
<feature type="transmembrane region" description="Helical" evidence="1">
    <location>
        <begin position="29"/>
        <end position="48"/>
    </location>
</feature>
<keyword evidence="1" id="KW-0812">Transmembrane</keyword>
<dbReference type="EMBL" id="CADCVJ010000058">
    <property type="protein sequence ID" value="CAA9467390.1"/>
    <property type="molecule type" value="Genomic_DNA"/>
</dbReference>
<organism evidence="2">
    <name type="scientific">uncultured Solirubrobacteraceae bacterium</name>
    <dbReference type="NCBI Taxonomy" id="1162706"/>
    <lineage>
        <taxon>Bacteria</taxon>
        <taxon>Bacillati</taxon>
        <taxon>Actinomycetota</taxon>
        <taxon>Thermoleophilia</taxon>
        <taxon>Solirubrobacterales</taxon>
        <taxon>Solirubrobacteraceae</taxon>
        <taxon>environmental samples</taxon>
    </lineage>
</organism>
<protein>
    <submittedName>
        <fullName evidence="2">Uncharacterized protein</fullName>
    </submittedName>
</protein>
<evidence type="ECO:0000256" key="1">
    <source>
        <dbReference type="SAM" id="Phobius"/>
    </source>
</evidence>
<evidence type="ECO:0000313" key="2">
    <source>
        <dbReference type="EMBL" id="CAA9467390.1"/>
    </source>
</evidence>
<keyword evidence="1" id="KW-0472">Membrane</keyword>
<accession>A0A6J4RAF1</accession>